<evidence type="ECO:0000259" key="1">
    <source>
        <dbReference type="Pfam" id="PF01248"/>
    </source>
</evidence>
<dbReference type="Pfam" id="PF01248">
    <property type="entry name" value="Ribosomal_L7Ae"/>
    <property type="match status" value="1"/>
</dbReference>
<dbReference type="RefSeq" id="WP_057896261.1">
    <property type="nucleotide sequence ID" value="NZ_AZEH01000039.1"/>
</dbReference>
<organism evidence="2 3">
    <name type="scientific">Liquorilactobacillus oeni DSM 19972</name>
    <dbReference type="NCBI Taxonomy" id="1423777"/>
    <lineage>
        <taxon>Bacteria</taxon>
        <taxon>Bacillati</taxon>
        <taxon>Bacillota</taxon>
        <taxon>Bacilli</taxon>
        <taxon>Lactobacillales</taxon>
        <taxon>Lactobacillaceae</taxon>
        <taxon>Liquorilactobacillus</taxon>
    </lineage>
</organism>
<sequence>MAQSKRQNVLQLLGLIRRANQLVTGEEFVLRAVQKEQARYVFVARDSSKTTHKLFLDKCESHKINVSFEFSRAEISIAIGTQRSVVAVTGVGFSKKIAQLLD</sequence>
<dbReference type="STRING" id="1423777.FD46_GL001403"/>
<reference evidence="2 3" key="1">
    <citation type="journal article" date="2015" name="Genome Announc.">
        <title>Expanding the biotechnology potential of lactobacilli through comparative genomics of 213 strains and associated genera.</title>
        <authorList>
            <person name="Sun Z."/>
            <person name="Harris H.M."/>
            <person name="McCann A."/>
            <person name="Guo C."/>
            <person name="Argimon S."/>
            <person name="Zhang W."/>
            <person name="Yang X."/>
            <person name="Jeffery I.B."/>
            <person name="Cooney J.C."/>
            <person name="Kagawa T.F."/>
            <person name="Liu W."/>
            <person name="Song Y."/>
            <person name="Salvetti E."/>
            <person name="Wrobel A."/>
            <person name="Rasinkangas P."/>
            <person name="Parkhill J."/>
            <person name="Rea M.C."/>
            <person name="O'Sullivan O."/>
            <person name="Ritari J."/>
            <person name="Douillard F.P."/>
            <person name="Paul Ross R."/>
            <person name="Yang R."/>
            <person name="Briner A.E."/>
            <person name="Felis G.E."/>
            <person name="de Vos W.M."/>
            <person name="Barrangou R."/>
            <person name="Klaenhammer T.R."/>
            <person name="Caufield P.W."/>
            <person name="Cui Y."/>
            <person name="Zhang H."/>
            <person name="O'Toole P.W."/>
        </authorList>
    </citation>
    <scope>NUCLEOTIDE SEQUENCE [LARGE SCALE GENOMIC DNA]</scope>
    <source>
        <strain evidence="2 3">DSM 19972</strain>
    </source>
</reference>
<protein>
    <recommendedName>
        <fullName evidence="1">Ribosomal protein eL8/eL30/eS12/Gadd45 domain-containing protein</fullName>
    </recommendedName>
</protein>
<dbReference type="Gene3D" id="3.30.1330.30">
    <property type="match status" value="1"/>
</dbReference>
<dbReference type="AlphaFoldDB" id="A0A0R1M855"/>
<dbReference type="SUPFAM" id="SSF55315">
    <property type="entry name" value="L30e-like"/>
    <property type="match status" value="1"/>
</dbReference>
<accession>A0A0R1M855</accession>
<feature type="domain" description="Ribosomal protein eL8/eL30/eS12/Gadd45" evidence="1">
    <location>
        <begin position="8"/>
        <end position="96"/>
    </location>
</feature>
<evidence type="ECO:0000313" key="2">
    <source>
        <dbReference type="EMBL" id="KRL04278.1"/>
    </source>
</evidence>
<dbReference type="InterPro" id="IPR004038">
    <property type="entry name" value="Ribosomal_eL8/eL30/eS12/Gad45"/>
</dbReference>
<gene>
    <name evidence="2" type="ORF">FD46_GL001403</name>
</gene>
<dbReference type="Proteomes" id="UP000051686">
    <property type="component" value="Unassembled WGS sequence"/>
</dbReference>
<dbReference type="OrthoDB" id="9794863at2"/>
<dbReference type="PATRIC" id="fig|1423777.3.peg.1449"/>
<comment type="caution">
    <text evidence="2">The sequence shown here is derived from an EMBL/GenBank/DDBJ whole genome shotgun (WGS) entry which is preliminary data.</text>
</comment>
<name>A0A0R1M855_9LACO</name>
<proteinExistence type="predicted"/>
<dbReference type="InterPro" id="IPR029064">
    <property type="entry name" value="Ribosomal_eL30-like_sf"/>
</dbReference>
<evidence type="ECO:0000313" key="3">
    <source>
        <dbReference type="Proteomes" id="UP000051686"/>
    </source>
</evidence>
<keyword evidence="3" id="KW-1185">Reference proteome</keyword>
<dbReference type="EMBL" id="AZEH01000039">
    <property type="protein sequence ID" value="KRL04278.1"/>
    <property type="molecule type" value="Genomic_DNA"/>
</dbReference>